<evidence type="ECO:0000256" key="1">
    <source>
        <dbReference type="SAM" id="MobiDB-lite"/>
    </source>
</evidence>
<feature type="region of interest" description="Disordered" evidence="1">
    <location>
        <begin position="94"/>
        <end position="205"/>
    </location>
</feature>
<reference evidence="2 3" key="1">
    <citation type="submission" date="2024-05" db="EMBL/GenBank/DDBJ databases">
        <title>A draft genome resource for the thread blight pathogen Marasmius tenuissimus strain MS-2.</title>
        <authorList>
            <person name="Yulfo-Soto G.E."/>
            <person name="Baruah I.K."/>
            <person name="Amoako-Attah I."/>
            <person name="Bukari Y."/>
            <person name="Meinhardt L.W."/>
            <person name="Bailey B.A."/>
            <person name="Cohen S.P."/>
        </authorList>
    </citation>
    <scope>NUCLEOTIDE SEQUENCE [LARGE SCALE GENOMIC DNA]</scope>
    <source>
        <strain evidence="2 3">MS-2</strain>
    </source>
</reference>
<dbReference type="Proteomes" id="UP001437256">
    <property type="component" value="Unassembled WGS sequence"/>
</dbReference>
<gene>
    <name evidence="2" type="ORF">AAF712_005310</name>
</gene>
<name>A0ABR3A278_9AGAR</name>
<feature type="compositionally biased region" description="Basic and acidic residues" evidence="1">
    <location>
        <begin position="173"/>
        <end position="191"/>
    </location>
</feature>
<keyword evidence="3" id="KW-1185">Reference proteome</keyword>
<accession>A0ABR3A278</accession>
<comment type="caution">
    <text evidence="2">The sequence shown here is derived from an EMBL/GenBank/DDBJ whole genome shotgun (WGS) entry which is preliminary data.</text>
</comment>
<organism evidence="2 3">
    <name type="scientific">Marasmius tenuissimus</name>
    <dbReference type="NCBI Taxonomy" id="585030"/>
    <lineage>
        <taxon>Eukaryota</taxon>
        <taxon>Fungi</taxon>
        <taxon>Dikarya</taxon>
        <taxon>Basidiomycota</taxon>
        <taxon>Agaricomycotina</taxon>
        <taxon>Agaricomycetes</taxon>
        <taxon>Agaricomycetidae</taxon>
        <taxon>Agaricales</taxon>
        <taxon>Marasmiineae</taxon>
        <taxon>Marasmiaceae</taxon>
        <taxon>Marasmius</taxon>
    </lineage>
</organism>
<dbReference type="EMBL" id="JBBXMP010000024">
    <property type="protein sequence ID" value="KAL0067595.1"/>
    <property type="molecule type" value="Genomic_DNA"/>
</dbReference>
<protein>
    <submittedName>
        <fullName evidence="2">Uncharacterized protein</fullName>
    </submittedName>
</protein>
<feature type="compositionally biased region" description="Basic and acidic residues" evidence="1">
    <location>
        <begin position="138"/>
        <end position="147"/>
    </location>
</feature>
<proteinExistence type="predicted"/>
<sequence>MGKSLSLVIHALSTSGIEENNMHDLDVLLHPRLPPLLRSLPQIEALSLFRTEESEEETAERQRLGIEVNDDPQNIPAAALSSAGQQDVIMNEISPQENSRNTSSAVATSHVSQPLADPSLPPRPPTITSNPVVAAPVDRMKTLDHQVDIPQAPGPSNFPTSAAGTSRAFPRTHMSDDKTSVTQTPREHEDEQMPSIDVDSDSESD</sequence>
<evidence type="ECO:0000313" key="2">
    <source>
        <dbReference type="EMBL" id="KAL0067595.1"/>
    </source>
</evidence>
<evidence type="ECO:0000313" key="3">
    <source>
        <dbReference type="Proteomes" id="UP001437256"/>
    </source>
</evidence>
<feature type="compositionally biased region" description="Polar residues" evidence="1">
    <location>
        <begin position="94"/>
        <end position="112"/>
    </location>
</feature>